<evidence type="ECO:0000313" key="2">
    <source>
        <dbReference type="EMBL" id="PQA55554.1"/>
    </source>
</evidence>
<keyword evidence="3" id="KW-1185">Reference proteome</keyword>
<reference evidence="3" key="1">
    <citation type="submission" date="2018-02" db="EMBL/GenBank/DDBJ databases">
        <title>Genome sequencing of Solimonas sp. HR-BB.</title>
        <authorList>
            <person name="Lee Y."/>
            <person name="Jeon C.O."/>
        </authorList>
    </citation>
    <scope>NUCLEOTIDE SEQUENCE [LARGE SCALE GENOMIC DNA]</scope>
    <source>
        <strain evidence="3">HR-U</strain>
    </source>
</reference>
<keyword evidence="1" id="KW-0732">Signal</keyword>
<evidence type="ECO:0000256" key="1">
    <source>
        <dbReference type="SAM" id="SignalP"/>
    </source>
</evidence>
<dbReference type="AlphaFoldDB" id="A0A2S7IHT8"/>
<comment type="caution">
    <text evidence="2">The sequence shown here is derived from an EMBL/GenBank/DDBJ whole genome shotgun (WGS) entry which is preliminary data.</text>
</comment>
<dbReference type="Proteomes" id="UP000239590">
    <property type="component" value="Unassembled WGS sequence"/>
</dbReference>
<evidence type="ECO:0000313" key="3">
    <source>
        <dbReference type="Proteomes" id="UP000239590"/>
    </source>
</evidence>
<dbReference type="RefSeq" id="WP_104715019.1">
    <property type="nucleotide sequence ID" value="NZ_PTRA01000004.1"/>
</dbReference>
<gene>
    <name evidence="2" type="ORF">C5O19_19235</name>
</gene>
<feature type="chain" id="PRO_5015530820" description="Lipocalin-like domain-containing protein" evidence="1">
    <location>
        <begin position="26"/>
        <end position="153"/>
    </location>
</feature>
<feature type="signal peptide" evidence="1">
    <location>
        <begin position="1"/>
        <end position="25"/>
    </location>
</feature>
<sequence length="153" mass="16322">MNAFSFVSKSLLVLFVLIASLSSCKKSEKDPEPEPEPQPVTDLATKVAGKYVFKKIVVNGKLEYTAEEAGMQGSITLTRKATSKVSMAVKIQHTDDNSDFLNQMVDNLAVTEGSGGGYVLSANGNQLATTAGKTLTLVVTDGEGNRYVLTNTK</sequence>
<protein>
    <recommendedName>
        <fullName evidence="4">Lipocalin-like domain-containing protein</fullName>
    </recommendedName>
</protein>
<evidence type="ECO:0008006" key="4">
    <source>
        <dbReference type="Google" id="ProtNLM"/>
    </source>
</evidence>
<dbReference type="OrthoDB" id="9924125at2"/>
<proteinExistence type="predicted"/>
<name>A0A2S7IHT8_9BACT</name>
<organism evidence="2 3">
    <name type="scientific">Siphonobacter curvatus</name>
    <dbReference type="NCBI Taxonomy" id="2094562"/>
    <lineage>
        <taxon>Bacteria</taxon>
        <taxon>Pseudomonadati</taxon>
        <taxon>Bacteroidota</taxon>
        <taxon>Cytophagia</taxon>
        <taxon>Cytophagales</taxon>
        <taxon>Cytophagaceae</taxon>
        <taxon>Siphonobacter</taxon>
    </lineage>
</organism>
<dbReference type="EMBL" id="PTRA01000004">
    <property type="protein sequence ID" value="PQA55554.1"/>
    <property type="molecule type" value="Genomic_DNA"/>
</dbReference>
<accession>A0A2S7IHT8</accession>